<feature type="domain" description="M23ase beta-sheet core" evidence="3">
    <location>
        <begin position="345"/>
        <end position="437"/>
    </location>
</feature>
<dbReference type="GO" id="GO:0004222">
    <property type="term" value="F:metalloendopeptidase activity"/>
    <property type="evidence" value="ECO:0007669"/>
    <property type="project" value="TreeGrafter"/>
</dbReference>
<dbReference type="STRING" id="679897.HMU01710"/>
<dbReference type="InterPro" id="IPR016047">
    <property type="entry name" value="M23ase_b-sheet_dom"/>
</dbReference>
<dbReference type="PANTHER" id="PTHR21666">
    <property type="entry name" value="PEPTIDASE-RELATED"/>
    <property type="match status" value="1"/>
</dbReference>
<evidence type="ECO:0000256" key="2">
    <source>
        <dbReference type="SAM" id="Phobius"/>
    </source>
</evidence>
<protein>
    <submittedName>
        <fullName evidence="4">Putative periplasmic protein</fullName>
    </submittedName>
</protein>
<dbReference type="KEGG" id="hms:HMU01710"/>
<evidence type="ECO:0000256" key="1">
    <source>
        <dbReference type="ARBA" id="ARBA00022729"/>
    </source>
</evidence>
<evidence type="ECO:0000313" key="5">
    <source>
        <dbReference type="Proteomes" id="UP000001522"/>
    </source>
</evidence>
<dbReference type="Proteomes" id="UP000001522">
    <property type="component" value="Chromosome"/>
</dbReference>
<dbReference type="SUPFAM" id="SSF51261">
    <property type="entry name" value="Duplicated hybrid motif"/>
    <property type="match status" value="1"/>
</dbReference>
<reference evidence="4 5" key="1">
    <citation type="journal article" date="2010" name="BMC Genomics">
        <title>Comparative genomics and proteomics of Helicobacter mustelae, an ulcerogenic and carcinogenic gastric pathogen.</title>
        <authorList>
            <person name="O'Toole P.W."/>
            <person name="Snelling W.J."/>
            <person name="Canchaya C."/>
            <person name="Forde B.M."/>
            <person name="Hardie K.R."/>
            <person name="Josenhans C."/>
            <person name="Graham R.L.J."/>
            <person name="McMullan G."/>
            <person name="Parkhill J."/>
            <person name="Belda E."/>
            <person name="Bentley S.D."/>
        </authorList>
    </citation>
    <scope>NUCLEOTIDE SEQUENCE [LARGE SCALE GENOMIC DNA]</scope>
    <source>
        <strain evidence="5">ATCC 43772 / LMG 18044 / NCTC 12198 / 12198</strain>
    </source>
</reference>
<dbReference type="RefSeq" id="WP_013022528.1">
    <property type="nucleotide sequence ID" value="NC_013949.1"/>
</dbReference>
<organism evidence="4 5">
    <name type="scientific">Helicobacter mustelae (strain ATCC 43772 / CCUG 25715 / CIP 103759 / LMG 18044 / NCTC 12198 / R85-136P)</name>
    <name type="common">Campylobacter mustelae</name>
    <dbReference type="NCBI Taxonomy" id="679897"/>
    <lineage>
        <taxon>Bacteria</taxon>
        <taxon>Pseudomonadati</taxon>
        <taxon>Campylobacterota</taxon>
        <taxon>Epsilonproteobacteria</taxon>
        <taxon>Campylobacterales</taxon>
        <taxon>Helicobacteraceae</taxon>
        <taxon>Helicobacter</taxon>
    </lineage>
</organism>
<dbReference type="InterPro" id="IPR050570">
    <property type="entry name" value="Cell_wall_metabolism_enzyme"/>
</dbReference>
<dbReference type="Gene3D" id="2.70.70.10">
    <property type="entry name" value="Glucose Permease (Domain IIA)"/>
    <property type="match status" value="1"/>
</dbReference>
<dbReference type="Pfam" id="PF01551">
    <property type="entry name" value="Peptidase_M23"/>
    <property type="match status" value="1"/>
</dbReference>
<accession>D3UG12</accession>
<keyword evidence="2" id="KW-0812">Transmembrane</keyword>
<name>D3UG12_HELM1</name>
<sequence length="467" mass="52984">MKLRTLLQIFLLLCVGFFGYWIYHSKFFEKNPPKVSLMVQIGNEEKEVAPGSGFWNPYRDMILYMSDDSGIRSYHILAKSSDGKVLIDKQEAIIKRSGHLKVPLPKPDLVLRENDRISYEITVNDWSNSHFFSGNITKLKYDFALDTEAPLVHMVASSYKISYGGSALLIFQVEDKSTQEVRVSNGVDSFRAFPFLKEGYYALLIAWPIKNKMFNGSITAIDKAFNTKKVAIPIIKDPNVRYRYSDIKVSDQFLSTKLDSLIDIIGERSPSSFTSALDKFKYINELIREKDENIIFGITSNVNYPGFAKPLVFNVFSPLKKAQVVGSFGDHRTYLYRDKKFSKSVHLGLDLANFKNAPVFSSNAGRVLFTGLLGVYGNTILIDHGLGLSSLYSHLSVFEVKTGDRIPANTEIARTGYTGWAFGDHLHLGIYVQGYPVRVIEWMDPKWIKWNITDVLQRAQNAIEGRQ</sequence>
<keyword evidence="1" id="KW-0732">Signal</keyword>
<dbReference type="CDD" id="cd12797">
    <property type="entry name" value="M23_peptidase"/>
    <property type="match status" value="1"/>
</dbReference>
<gene>
    <name evidence="4" type="ordered locus">HMU01710</name>
</gene>
<dbReference type="AlphaFoldDB" id="D3UG12"/>
<dbReference type="PANTHER" id="PTHR21666:SF289">
    <property type="entry name" value="L-ALA--D-GLU ENDOPEPTIDASE"/>
    <property type="match status" value="1"/>
</dbReference>
<evidence type="ECO:0000313" key="4">
    <source>
        <dbReference type="EMBL" id="CBG39433.1"/>
    </source>
</evidence>
<dbReference type="eggNOG" id="COG0739">
    <property type="taxonomic scope" value="Bacteria"/>
</dbReference>
<keyword evidence="2" id="KW-1133">Transmembrane helix</keyword>
<proteinExistence type="predicted"/>
<evidence type="ECO:0000259" key="3">
    <source>
        <dbReference type="Pfam" id="PF01551"/>
    </source>
</evidence>
<dbReference type="EMBL" id="FN555004">
    <property type="protein sequence ID" value="CBG39433.1"/>
    <property type="molecule type" value="Genomic_DNA"/>
</dbReference>
<keyword evidence="5" id="KW-1185">Reference proteome</keyword>
<feature type="transmembrane region" description="Helical" evidence="2">
    <location>
        <begin position="6"/>
        <end position="23"/>
    </location>
</feature>
<dbReference type="HOGENOM" id="CLU_048239_0_0_7"/>
<dbReference type="InterPro" id="IPR011055">
    <property type="entry name" value="Dup_hybrid_motif"/>
</dbReference>
<keyword evidence="2" id="KW-0472">Membrane</keyword>